<dbReference type="Pfam" id="PF00455">
    <property type="entry name" value="DeoRC"/>
    <property type="match status" value="1"/>
</dbReference>
<feature type="domain" description="HTH deoR-type" evidence="4">
    <location>
        <begin position="6"/>
        <end position="61"/>
    </location>
</feature>
<dbReference type="SMART" id="SM00420">
    <property type="entry name" value="HTH_DEOR"/>
    <property type="match status" value="1"/>
</dbReference>
<evidence type="ECO:0000313" key="5">
    <source>
        <dbReference type="EMBL" id="WAH38866.1"/>
    </source>
</evidence>
<dbReference type="InterPro" id="IPR014036">
    <property type="entry name" value="DeoR-like_C"/>
</dbReference>
<dbReference type="PANTHER" id="PTHR30363:SF44">
    <property type="entry name" value="AGA OPERON TRANSCRIPTIONAL REPRESSOR-RELATED"/>
    <property type="match status" value="1"/>
</dbReference>
<dbReference type="InterPro" id="IPR050313">
    <property type="entry name" value="Carb_Metab_HTH_regulators"/>
</dbReference>
<dbReference type="InterPro" id="IPR037171">
    <property type="entry name" value="NagB/RpiA_transferase-like"/>
</dbReference>
<dbReference type="InterPro" id="IPR036390">
    <property type="entry name" value="WH_DNA-bd_sf"/>
</dbReference>
<dbReference type="PANTHER" id="PTHR30363">
    <property type="entry name" value="HTH-TYPE TRANSCRIPTIONAL REGULATOR SRLR-RELATED"/>
    <property type="match status" value="1"/>
</dbReference>
<dbReference type="PROSITE" id="PS00894">
    <property type="entry name" value="HTH_DEOR_1"/>
    <property type="match status" value="1"/>
</dbReference>
<dbReference type="InterPro" id="IPR018356">
    <property type="entry name" value="Tscrpt_reg_HTH_DeoR_CS"/>
</dbReference>
<evidence type="ECO:0000313" key="6">
    <source>
        <dbReference type="Proteomes" id="UP001164803"/>
    </source>
</evidence>
<name>A0ABY6Z7K5_9BACL</name>
<gene>
    <name evidence="5" type="ORF">NZD86_10490</name>
</gene>
<accession>A0ABY6Z7K5</accession>
<dbReference type="Gene3D" id="1.10.10.10">
    <property type="entry name" value="Winged helix-like DNA-binding domain superfamily/Winged helix DNA-binding domain"/>
    <property type="match status" value="1"/>
</dbReference>
<organism evidence="5 6">
    <name type="scientific">Alicyclobacillus dauci</name>
    <dbReference type="NCBI Taxonomy" id="1475485"/>
    <lineage>
        <taxon>Bacteria</taxon>
        <taxon>Bacillati</taxon>
        <taxon>Bacillota</taxon>
        <taxon>Bacilli</taxon>
        <taxon>Bacillales</taxon>
        <taxon>Alicyclobacillaceae</taxon>
        <taxon>Alicyclobacillus</taxon>
    </lineage>
</organism>
<dbReference type="CDD" id="cd00090">
    <property type="entry name" value="HTH_ARSR"/>
    <property type="match status" value="1"/>
</dbReference>
<keyword evidence="2 5" id="KW-0238">DNA-binding</keyword>
<dbReference type="RefSeq" id="WP_268046464.1">
    <property type="nucleotide sequence ID" value="NZ_CP104064.1"/>
</dbReference>
<dbReference type="InterPro" id="IPR036388">
    <property type="entry name" value="WH-like_DNA-bd_sf"/>
</dbReference>
<evidence type="ECO:0000256" key="3">
    <source>
        <dbReference type="ARBA" id="ARBA00023163"/>
    </source>
</evidence>
<proteinExistence type="predicted"/>
<evidence type="ECO:0000256" key="2">
    <source>
        <dbReference type="ARBA" id="ARBA00023125"/>
    </source>
</evidence>
<dbReference type="Proteomes" id="UP001164803">
    <property type="component" value="Chromosome"/>
</dbReference>
<dbReference type="EMBL" id="CP104064">
    <property type="protein sequence ID" value="WAH38866.1"/>
    <property type="molecule type" value="Genomic_DNA"/>
</dbReference>
<dbReference type="PROSITE" id="PS51000">
    <property type="entry name" value="HTH_DEOR_2"/>
    <property type="match status" value="1"/>
</dbReference>
<dbReference type="SUPFAM" id="SSF46785">
    <property type="entry name" value="Winged helix' DNA-binding domain"/>
    <property type="match status" value="1"/>
</dbReference>
<dbReference type="InterPro" id="IPR011991">
    <property type="entry name" value="ArsR-like_HTH"/>
</dbReference>
<reference evidence="5" key="1">
    <citation type="submission" date="2022-08" db="EMBL/GenBank/DDBJ databases">
        <title>Alicyclobacillus dauci DSM2870, complete genome.</title>
        <authorList>
            <person name="Wang Q."/>
            <person name="Cai R."/>
            <person name="Wang Z."/>
        </authorList>
    </citation>
    <scope>NUCLEOTIDE SEQUENCE</scope>
    <source>
        <strain evidence="5">DSM 28700</strain>
    </source>
</reference>
<sequence>MKKLYTEERRAEILKQLKLDSRASVSDLAAKLNVSEVTIRADLRALEKSNLLLRTHGGAIMPEDEALSFTTRLNTRRSEKTRIAAEAFKHIKNHDSILLDASSTCLELAKLLRYEDINVTVTTYSLFAAQELVDNPKLNVFLIGGALRNQNSVEGLLGVSILDNIYPEKYFFSARGVTEEGELMDFDLYELELKNFLFNRSKYRYCLLDSSKIFSSSVGRFGSLKESEYLFTDTDAPKDLEQRFPELKIEYC</sequence>
<evidence type="ECO:0000256" key="1">
    <source>
        <dbReference type="ARBA" id="ARBA00023015"/>
    </source>
</evidence>
<dbReference type="InterPro" id="IPR001034">
    <property type="entry name" value="DeoR_HTH"/>
</dbReference>
<keyword evidence="6" id="KW-1185">Reference proteome</keyword>
<keyword evidence="1" id="KW-0805">Transcription regulation</keyword>
<dbReference type="SMART" id="SM01134">
    <property type="entry name" value="DeoRC"/>
    <property type="match status" value="1"/>
</dbReference>
<dbReference type="SUPFAM" id="SSF100950">
    <property type="entry name" value="NagB/RpiA/CoA transferase-like"/>
    <property type="match status" value="1"/>
</dbReference>
<dbReference type="Pfam" id="PF08220">
    <property type="entry name" value="HTH_DeoR"/>
    <property type="match status" value="1"/>
</dbReference>
<protein>
    <submittedName>
        <fullName evidence="5">DeoR/GlpR family DNA-binding transcription regulator</fullName>
    </submittedName>
</protein>
<keyword evidence="3" id="KW-0804">Transcription</keyword>
<dbReference type="PRINTS" id="PR00037">
    <property type="entry name" value="HTHLACR"/>
</dbReference>
<dbReference type="GO" id="GO:0003677">
    <property type="term" value="F:DNA binding"/>
    <property type="evidence" value="ECO:0007669"/>
    <property type="project" value="UniProtKB-KW"/>
</dbReference>
<evidence type="ECO:0000259" key="4">
    <source>
        <dbReference type="PROSITE" id="PS51000"/>
    </source>
</evidence>